<keyword evidence="2" id="KW-1185">Reference proteome</keyword>
<dbReference type="Proteomes" id="UP000651085">
    <property type="component" value="Unassembled WGS sequence"/>
</dbReference>
<organism evidence="1 2">
    <name type="scientific">Jilunia laotingensis</name>
    <dbReference type="NCBI Taxonomy" id="2763675"/>
    <lineage>
        <taxon>Bacteria</taxon>
        <taxon>Pseudomonadati</taxon>
        <taxon>Bacteroidota</taxon>
        <taxon>Bacteroidia</taxon>
        <taxon>Bacteroidales</taxon>
        <taxon>Bacteroidaceae</taxon>
        <taxon>Jilunia</taxon>
    </lineage>
</organism>
<evidence type="ECO:0000313" key="2">
    <source>
        <dbReference type="Proteomes" id="UP000651085"/>
    </source>
</evidence>
<comment type="caution">
    <text evidence="1">The sequence shown here is derived from an EMBL/GenBank/DDBJ whole genome shotgun (WGS) entry which is preliminary data.</text>
</comment>
<accession>A0A926IN46</accession>
<dbReference type="PROSITE" id="PS51257">
    <property type="entry name" value="PROKAR_LIPOPROTEIN"/>
    <property type="match status" value="1"/>
</dbReference>
<dbReference type="InterPro" id="IPR011990">
    <property type="entry name" value="TPR-like_helical_dom_sf"/>
</dbReference>
<dbReference type="AlphaFoldDB" id="A0A926IN46"/>
<name>A0A926IN46_9BACT</name>
<dbReference type="SUPFAM" id="SSF48452">
    <property type="entry name" value="TPR-like"/>
    <property type="match status" value="1"/>
</dbReference>
<dbReference type="EMBL" id="JACRTF010000001">
    <property type="protein sequence ID" value="MBC8591869.1"/>
    <property type="molecule type" value="Genomic_DNA"/>
</dbReference>
<dbReference type="RefSeq" id="WP_262433086.1">
    <property type="nucleotide sequence ID" value="NZ_JACRTF010000001.1"/>
</dbReference>
<proteinExistence type="predicted"/>
<dbReference type="Pfam" id="PF19867">
    <property type="entry name" value="DUF6340"/>
    <property type="match status" value="1"/>
</dbReference>
<protein>
    <submittedName>
        <fullName evidence="1">Tetratricopeptide repeat protein</fullName>
    </submittedName>
</protein>
<dbReference type="InterPro" id="IPR045921">
    <property type="entry name" value="DUF6340"/>
</dbReference>
<gene>
    <name evidence="1" type="ORF">H8744_01165</name>
</gene>
<evidence type="ECO:0000313" key="1">
    <source>
        <dbReference type="EMBL" id="MBC8591869.1"/>
    </source>
</evidence>
<sequence>MAKYSFFSLVIVCLTLSACQTTRQMPIDYLVPAEVSFPSELRRVAIVNNMSETPENKLIKSDSSKKDGEIARDVVYYNGDAKIATESLAESIAQGNYFEEVIICDSALRANDKSARESTLSQEEVKELTTQLNADLLISLENLQLKATKVIQYLREFRCYYGSIDLQVHPTLKIYLPNRKGPMLTLNPKDSIFWEEYQTEDAYNIHSVKEVSFLHAHLIKEQDMIAEASEFAGTIPVKHLLPYWKSAMRTLYTNGSVDMRDAASYVHRNSWDKALKLWERTFKNSKKDKNKMHAALNIALYYETKDDIEQAITWAKNAQDLAGKMENMDERSKERIDINDIPKFMMTTFYLEELQERKAGLATLNMQMSRFNDDF</sequence>
<reference evidence="1" key="1">
    <citation type="submission" date="2020-08" db="EMBL/GenBank/DDBJ databases">
        <title>Genome public.</title>
        <authorList>
            <person name="Liu C."/>
            <person name="Sun Q."/>
        </authorList>
    </citation>
    <scope>NUCLEOTIDE SEQUENCE</scope>
    <source>
        <strain evidence="1">N12</strain>
    </source>
</reference>